<accession>A0A7J0DP85</accession>
<comment type="caution">
    <text evidence="1">The sequence shown here is derived from an EMBL/GenBank/DDBJ whole genome shotgun (WGS) entry which is preliminary data.</text>
</comment>
<proteinExistence type="predicted"/>
<dbReference type="PANTHER" id="PTHR47871">
    <property type="entry name" value="NAC DOMAIN-CONTAINING PROTEIN 8"/>
    <property type="match status" value="1"/>
</dbReference>
<evidence type="ECO:0000313" key="2">
    <source>
        <dbReference type="Proteomes" id="UP000585474"/>
    </source>
</evidence>
<keyword evidence="2" id="KW-1185">Reference proteome</keyword>
<dbReference type="Proteomes" id="UP000585474">
    <property type="component" value="Unassembled WGS sequence"/>
</dbReference>
<dbReference type="EMBL" id="BJWL01000333">
    <property type="protein sequence ID" value="GFS39523.1"/>
    <property type="molecule type" value="Genomic_DNA"/>
</dbReference>
<name>A0A7J0DP85_9ERIC</name>
<dbReference type="PANTHER" id="PTHR47871:SF2">
    <property type="entry name" value="OS03G0221300 PROTEIN"/>
    <property type="match status" value="1"/>
</dbReference>
<dbReference type="AlphaFoldDB" id="A0A7J0DP85"/>
<protein>
    <submittedName>
        <fullName evidence="1">Uncharacterized protein</fullName>
    </submittedName>
</protein>
<sequence>MLSKYPIKVEVDYADNNITSSPGNDVACSLDTDLQAVKIKTEIASDFEEDLNHVVLKEWQRLLLSRRSLELRNPVMEGKFSWWSNPVVGDTIQHSLSTEKEENHSGVAELSVAGNNPDGVPKRTAYDFCKTCIGPDVRSCQETKSAMSGVMGLQESDGYTYLKRLPPSMNPVVDRILCVAILIACRVKYHHQPLDSVEKALEEDAPGLLQVLISNFINESKRYGETESDEALDDSLGEDCFSELKAVISKVTTLRL</sequence>
<evidence type="ECO:0000313" key="1">
    <source>
        <dbReference type="EMBL" id="GFS39523.1"/>
    </source>
</evidence>
<organism evidence="1 2">
    <name type="scientific">Actinidia rufa</name>
    <dbReference type="NCBI Taxonomy" id="165716"/>
    <lineage>
        <taxon>Eukaryota</taxon>
        <taxon>Viridiplantae</taxon>
        <taxon>Streptophyta</taxon>
        <taxon>Embryophyta</taxon>
        <taxon>Tracheophyta</taxon>
        <taxon>Spermatophyta</taxon>
        <taxon>Magnoliopsida</taxon>
        <taxon>eudicotyledons</taxon>
        <taxon>Gunneridae</taxon>
        <taxon>Pentapetalae</taxon>
        <taxon>asterids</taxon>
        <taxon>Ericales</taxon>
        <taxon>Actinidiaceae</taxon>
        <taxon>Actinidia</taxon>
    </lineage>
</organism>
<dbReference type="OrthoDB" id="2021147at2759"/>
<reference evidence="2" key="1">
    <citation type="submission" date="2019-07" db="EMBL/GenBank/DDBJ databases">
        <title>De Novo Assembly of kiwifruit Actinidia rufa.</title>
        <authorList>
            <person name="Sugita-Konishi S."/>
            <person name="Sato K."/>
            <person name="Mori E."/>
            <person name="Abe Y."/>
            <person name="Kisaki G."/>
            <person name="Hamano K."/>
            <person name="Suezawa K."/>
            <person name="Otani M."/>
            <person name="Fukuda T."/>
            <person name="Manabe T."/>
            <person name="Gomi K."/>
            <person name="Tabuchi M."/>
            <person name="Akimitsu K."/>
            <person name="Kataoka I."/>
        </authorList>
    </citation>
    <scope>NUCLEOTIDE SEQUENCE [LARGE SCALE GENOMIC DNA]</scope>
    <source>
        <strain evidence="2">cv. Fuchu</strain>
    </source>
</reference>
<gene>
    <name evidence="1" type="ORF">Acr_00g0063410</name>
</gene>